<sequence length="144" mass="17032">MKKKKRFKRIVFQITKGNFWMDIMDIDNYEIIDTTNVLQLNIIQEQFETFKKYICSTGEQIIFFTSELVKSGGFVGAIRLVFGYSVFSLITFDVLTMMDVFECFLHALRLHWVEFQSKFFKADGYAFQKCSYFKAMEENVVLNV</sequence>
<organism evidence="9 10">
    <name type="scientific">Paramecium primaurelia</name>
    <dbReference type="NCBI Taxonomy" id="5886"/>
    <lineage>
        <taxon>Eukaryota</taxon>
        <taxon>Sar</taxon>
        <taxon>Alveolata</taxon>
        <taxon>Ciliophora</taxon>
        <taxon>Intramacronucleata</taxon>
        <taxon>Oligohymenophorea</taxon>
        <taxon>Peniculida</taxon>
        <taxon>Parameciidae</taxon>
        <taxon>Paramecium</taxon>
    </lineage>
</organism>
<protein>
    <recommendedName>
        <fullName evidence="8">V-type proton ATPase subunit a</fullName>
    </recommendedName>
</protein>
<evidence type="ECO:0000313" key="10">
    <source>
        <dbReference type="Proteomes" id="UP000688137"/>
    </source>
</evidence>
<name>A0A8S1K7B0_PARPR</name>
<comment type="similarity">
    <text evidence="2 8">Belongs to the V-ATPase 116 kDa subunit family.</text>
</comment>
<dbReference type="Pfam" id="PF01496">
    <property type="entry name" value="V_ATPase_I"/>
    <property type="match status" value="1"/>
</dbReference>
<gene>
    <name evidence="9" type="ORF">PPRIM_AZ9-3.1.T0170159</name>
</gene>
<keyword evidence="7" id="KW-0472">Membrane</keyword>
<keyword evidence="8" id="KW-0375">Hydrogen ion transport</keyword>
<dbReference type="EMBL" id="CAJJDM010000012">
    <property type="protein sequence ID" value="CAD8050641.1"/>
    <property type="molecule type" value="Genomic_DNA"/>
</dbReference>
<comment type="caution">
    <text evidence="9">The sequence shown here is derived from an EMBL/GenBank/DDBJ whole genome shotgun (WGS) entry which is preliminary data.</text>
</comment>
<evidence type="ECO:0000256" key="4">
    <source>
        <dbReference type="ARBA" id="ARBA00022692"/>
    </source>
</evidence>
<evidence type="ECO:0000256" key="2">
    <source>
        <dbReference type="ARBA" id="ARBA00009904"/>
    </source>
</evidence>
<comment type="subcellular location">
    <subcellularLocation>
        <location evidence="1">Membrane</location>
        <topology evidence="1">Multi-pass membrane protein</topology>
    </subcellularLocation>
</comment>
<dbReference type="GO" id="GO:0051117">
    <property type="term" value="F:ATPase binding"/>
    <property type="evidence" value="ECO:0007669"/>
    <property type="project" value="TreeGrafter"/>
</dbReference>
<evidence type="ECO:0000313" key="9">
    <source>
        <dbReference type="EMBL" id="CAD8050641.1"/>
    </source>
</evidence>
<comment type="function">
    <text evidence="8">Essential component of the vacuolar proton pump (V-ATPase), a multimeric enzyme that catalyzes the translocation of protons across the membranes. Required for assembly and activity of the V-ATPase.</text>
</comment>
<dbReference type="GO" id="GO:0033179">
    <property type="term" value="C:proton-transporting V-type ATPase, V0 domain"/>
    <property type="evidence" value="ECO:0007669"/>
    <property type="project" value="InterPro"/>
</dbReference>
<keyword evidence="4" id="KW-0812">Transmembrane</keyword>
<accession>A0A8S1K7B0</accession>
<keyword evidence="6 8" id="KW-0406">Ion transport</keyword>
<evidence type="ECO:0000256" key="8">
    <source>
        <dbReference type="RuleBase" id="RU361189"/>
    </source>
</evidence>
<reference evidence="9" key="1">
    <citation type="submission" date="2021-01" db="EMBL/GenBank/DDBJ databases">
        <authorList>
            <consortium name="Genoscope - CEA"/>
            <person name="William W."/>
        </authorList>
    </citation>
    <scope>NUCLEOTIDE SEQUENCE</scope>
</reference>
<evidence type="ECO:0000256" key="6">
    <source>
        <dbReference type="ARBA" id="ARBA00023065"/>
    </source>
</evidence>
<dbReference type="InterPro" id="IPR002490">
    <property type="entry name" value="V-ATPase_116kDa_su"/>
</dbReference>
<evidence type="ECO:0000256" key="5">
    <source>
        <dbReference type="ARBA" id="ARBA00022989"/>
    </source>
</evidence>
<dbReference type="GO" id="GO:0046961">
    <property type="term" value="F:proton-transporting ATPase activity, rotational mechanism"/>
    <property type="evidence" value="ECO:0007669"/>
    <property type="project" value="InterPro"/>
</dbReference>
<dbReference type="PANTHER" id="PTHR11629:SF63">
    <property type="entry name" value="V-TYPE PROTON ATPASE SUBUNIT A"/>
    <property type="match status" value="1"/>
</dbReference>
<dbReference type="GO" id="GO:0007035">
    <property type="term" value="P:vacuolar acidification"/>
    <property type="evidence" value="ECO:0007669"/>
    <property type="project" value="TreeGrafter"/>
</dbReference>
<evidence type="ECO:0000256" key="3">
    <source>
        <dbReference type="ARBA" id="ARBA00022448"/>
    </source>
</evidence>
<keyword evidence="10" id="KW-1185">Reference proteome</keyword>
<dbReference type="Proteomes" id="UP000688137">
    <property type="component" value="Unassembled WGS sequence"/>
</dbReference>
<dbReference type="AlphaFoldDB" id="A0A8S1K7B0"/>
<keyword evidence="3 8" id="KW-0813">Transport</keyword>
<evidence type="ECO:0000256" key="7">
    <source>
        <dbReference type="ARBA" id="ARBA00023136"/>
    </source>
</evidence>
<dbReference type="PANTHER" id="PTHR11629">
    <property type="entry name" value="VACUOLAR PROTON ATPASES"/>
    <property type="match status" value="1"/>
</dbReference>
<dbReference type="GO" id="GO:0016471">
    <property type="term" value="C:vacuolar proton-transporting V-type ATPase complex"/>
    <property type="evidence" value="ECO:0007669"/>
    <property type="project" value="TreeGrafter"/>
</dbReference>
<evidence type="ECO:0000256" key="1">
    <source>
        <dbReference type="ARBA" id="ARBA00004141"/>
    </source>
</evidence>
<keyword evidence="5" id="KW-1133">Transmembrane helix</keyword>
<proteinExistence type="inferred from homology"/>